<keyword evidence="1" id="KW-0812">Transmembrane</keyword>
<feature type="domain" description="Novel STAND NTPase 1" evidence="2">
    <location>
        <begin position="11"/>
        <end position="474"/>
    </location>
</feature>
<name>A0ABT1TP66_9GAMM</name>
<keyword evidence="3" id="KW-0067">ATP-binding</keyword>
<gene>
    <name evidence="3" type="ORF">NP589_03995</name>
</gene>
<dbReference type="Gene3D" id="3.40.50.300">
    <property type="entry name" value="P-loop containing nucleotide triphosphate hydrolases"/>
    <property type="match status" value="1"/>
</dbReference>
<keyword evidence="1" id="KW-0472">Membrane</keyword>
<feature type="transmembrane region" description="Helical" evidence="1">
    <location>
        <begin position="860"/>
        <end position="877"/>
    </location>
</feature>
<feature type="transmembrane region" description="Helical" evidence="1">
    <location>
        <begin position="1087"/>
        <end position="1109"/>
    </location>
</feature>
<dbReference type="RefSeq" id="WP_256605813.1">
    <property type="nucleotide sequence ID" value="NZ_JANIBL010000008.1"/>
</dbReference>
<evidence type="ECO:0000259" key="2">
    <source>
        <dbReference type="Pfam" id="PF20703"/>
    </source>
</evidence>
<feature type="transmembrane region" description="Helical" evidence="1">
    <location>
        <begin position="983"/>
        <end position="1003"/>
    </location>
</feature>
<keyword evidence="4" id="KW-1185">Reference proteome</keyword>
<comment type="caution">
    <text evidence="3">The sequence shown here is derived from an EMBL/GenBank/DDBJ whole genome shotgun (WGS) entry which is preliminary data.</text>
</comment>
<feature type="transmembrane region" description="Helical" evidence="1">
    <location>
        <begin position="535"/>
        <end position="553"/>
    </location>
</feature>
<dbReference type="InterPro" id="IPR027417">
    <property type="entry name" value="P-loop_NTPase"/>
</dbReference>
<dbReference type="SUPFAM" id="SSF52540">
    <property type="entry name" value="P-loop containing nucleoside triphosphate hydrolases"/>
    <property type="match status" value="1"/>
</dbReference>
<dbReference type="InterPro" id="IPR049052">
    <property type="entry name" value="nSTAND1"/>
</dbReference>
<dbReference type="EMBL" id="JANIBL010000008">
    <property type="protein sequence ID" value="MCQ8116575.1"/>
    <property type="molecule type" value="Genomic_DNA"/>
</dbReference>
<feature type="transmembrane region" description="Helical" evidence="1">
    <location>
        <begin position="926"/>
        <end position="944"/>
    </location>
</feature>
<feature type="transmembrane region" description="Helical" evidence="1">
    <location>
        <begin position="830"/>
        <end position="853"/>
    </location>
</feature>
<dbReference type="GO" id="GO:0005524">
    <property type="term" value="F:ATP binding"/>
    <property type="evidence" value="ECO:0007669"/>
    <property type="project" value="UniProtKB-KW"/>
</dbReference>
<dbReference type="Pfam" id="PF20703">
    <property type="entry name" value="nSTAND1"/>
    <property type="match status" value="1"/>
</dbReference>
<proteinExistence type="predicted"/>
<evidence type="ECO:0000313" key="3">
    <source>
        <dbReference type="EMBL" id="MCQ8116575.1"/>
    </source>
</evidence>
<reference evidence="3 4" key="1">
    <citation type="submission" date="2022-07" db="EMBL/GenBank/DDBJ databases">
        <title>Methylomonas rivi sp. nov., Methylomonas rosea sp. nov., Methylomonas aureus sp. nov. and Methylomonas subterranea sp. nov., four novel methanotrophs isolated from a freshwater creek and the deep terrestrial subsurface.</title>
        <authorList>
            <person name="Abin C."/>
            <person name="Sankaranarayanan K."/>
            <person name="Garner C."/>
            <person name="Sindelar R."/>
            <person name="Kotary K."/>
            <person name="Garner R."/>
            <person name="Barclay S."/>
            <person name="Lawson P."/>
            <person name="Krumholz L."/>
        </authorList>
    </citation>
    <scope>NUCLEOTIDE SEQUENCE [LARGE SCALE GENOMIC DNA]</scope>
    <source>
        <strain evidence="3 4">WSC-7</strain>
    </source>
</reference>
<feature type="transmembrane region" description="Helical" evidence="1">
    <location>
        <begin position="1015"/>
        <end position="1035"/>
    </location>
</feature>
<accession>A0ABT1TP66</accession>
<organism evidence="3 4">
    <name type="scientific">Methylomonas rosea</name>
    <dbReference type="NCBI Taxonomy" id="2952227"/>
    <lineage>
        <taxon>Bacteria</taxon>
        <taxon>Pseudomonadati</taxon>
        <taxon>Pseudomonadota</taxon>
        <taxon>Gammaproteobacteria</taxon>
        <taxon>Methylococcales</taxon>
        <taxon>Methylococcaceae</taxon>
        <taxon>Methylomonas</taxon>
    </lineage>
</organism>
<evidence type="ECO:0000256" key="1">
    <source>
        <dbReference type="SAM" id="Phobius"/>
    </source>
</evidence>
<feature type="transmembrane region" description="Helical" evidence="1">
    <location>
        <begin position="897"/>
        <end position="914"/>
    </location>
</feature>
<feature type="transmembrane region" description="Helical" evidence="1">
    <location>
        <begin position="795"/>
        <end position="818"/>
    </location>
</feature>
<evidence type="ECO:0000313" key="4">
    <source>
        <dbReference type="Proteomes" id="UP001524570"/>
    </source>
</evidence>
<protein>
    <submittedName>
        <fullName evidence="3">ATP-binding protein</fullName>
    </submittedName>
</protein>
<keyword evidence="1" id="KW-1133">Transmembrane helix</keyword>
<feature type="transmembrane region" description="Helical" evidence="1">
    <location>
        <begin position="1047"/>
        <end position="1066"/>
    </location>
</feature>
<dbReference type="Proteomes" id="UP001524570">
    <property type="component" value="Unassembled WGS sequence"/>
</dbReference>
<keyword evidence="3" id="KW-0547">Nucleotide-binding</keyword>
<sequence length="1112" mass="125666">MNSANGNITEPYPGLRPFQQNEAALFFGRENQIDEMLSRLETHRDFRFLAVLGASGSGKSSLVRAGLLPALDQGFLLDAPAKWKFVTARPGGAPLQNLANAWIDTFYPQMSLSDEGESVRYEFASAQFRSGPLGLVRAYRGEKEAQGGGVLILIDQFEELFRFASRDQTGRSTTNSLQAKSLDENNTTDKALIAEQQRNEAAAFVELLLTAARQADVPIYIVITMRSDFLGYCDAFLGLPEAVSLSQYLTPRMTRPQLAEAIRRPLELPQFVANIDETLVNQILNDVGTDPDQLPLMQHVLMRTWCEAQKRIECKKVTTESELDINQDVFLSTENKLILDDYKNAKQLSGALSEHLNEVLESLESEQDRQIARALFICLSDKPSQGPLTRRIVKLGEVASVVNAEIDAVIRVVNVFQKEGNNFIMASPHGDLTAESELDISHETLLRQWDEAKKWLAQEAEAARQYRRLVDKVEQNVKILADIELVQALDWSRTPRTLAWAMRYDNAQTPEQSMLPACLNLIKKSKLEDEFAHKFRTVSVIFFLLLLGLFIRAQLEFDHKDMIDEYQLLHVKDKLRDKRILVFPKDSFIDIKNVIVETEERFKPIFSRSDLRGVDNAGQLAKEITRIIKKSEGDKSGKYDTLHLEKALETKIIKLHDAIIINNSNSSEQNTNPELRSKSGLGQLSRKVHDSFKKKNIEPPQPIYAFKKDSIIKDPPGLTESLEKSGIVFVSDEDIELISNEGYDLVDIYALPEMIEVVKPLFNLNNTVVKSLLEIPILSENFLKNPQILVSGHKVVHVLLFVISGLVLVWVVKIGWHWLVFEIFQSPRAISVFSFTLPLLGLILLSVGLLSFVRADRAEASILIFGVPVGTLLFLLTPVDRLVGPSWENRVKEVQVFLLRLYGSYTLIGSLWLFSENKSNWNPGLLLVDNPVALLILAFTLFILSKKKCALDKETLVLPADQSGYHRSQAFVNSQIRLYSDRAISISSFYFFGWGVPAGVMMFSNLWRVGRKRAAFIGLIVPFILYVLASGYSMILTLSEQAGEFEIVPLWITAFLITPYVSYWGWRQLSGEEIRQALKHKTALQPLWKVLFVLISVSFLGWVLFFYVFGIL</sequence>